<feature type="non-terminal residue" evidence="1">
    <location>
        <position position="73"/>
    </location>
</feature>
<comment type="caution">
    <text evidence="1">The sequence shown here is derived from an EMBL/GenBank/DDBJ whole genome shotgun (WGS) entry which is preliminary data.</text>
</comment>
<reference evidence="1" key="1">
    <citation type="submission" date="2018-11" db="EMBL/GenBank/DDBJ databases">
        <authorList>
            <person name="Alioto T."/>
            <person name="Alioto T."/>
        </authorList>
    </citation>
    <scope>NUCLEOTIDE SEQUENCE</scope>
</reference>
<accession>A0A8B6E149</accession>
<dbReference type="Proteomes" id="UP000596742">
    <property type="component" value="Unassembled WGS sequence"/>
</dbReference>
<sequence length="73" mass="8620">FWACLNRENEMLPKLIKNFQSWSGVFFTKESVGHIGLQNLLKTEIWLIYLRVLNSGYLNYLMVLPPVTVYKKI</sequence>
<dbReference type="AlphaFoldDB" id="A0A8B6E149"/>
<protein>
    <submittedName>
        <fullName evidence="1">Uncharacterized protein</fullName>
    </submittedName>
</protein>
<dbReference type="EMBL" id="UYJE01004368">
    <property type="protein sequence ID" value="VDI27482.1"/>
    <property type="molecule type" value="Genomic_DNA"/>
</dbReference>
<proteinExistence type="predicted"/>
<evidence type="ECO:0000313" key="1">
    <source>
        <dbReference type="EMBL" id="VDI27482.1"/>
    </source>
</evidence>
<organism evidence="1 2">
    <name type="scientific">Mytilus galloprovincialis</name>
    <name type="common">Mediterranean mussel</name>
    <dbReference type="NCBI Taxonomy" id="29158"/>
    <lineage>
        <taxon>Eukaryota</taxon>
        <taxon>Metazoa</taxon>
        <taxon>Spiralia</taxon>
        <taxon>Lophotrochozoa</taxon>
        <taxon>Mollusca</taxon>
        <taxon>Bivalvia</taxon>
        <taxon>Autobranchia</taxon>
        <taxon>Pteriomorphia</taxon>
        <taxon>Mytilida</taxon>
        <taxon>Mytiloidea</taxon>
        <taxon>Mytilidae</taxon>
        <taxon>Mytilinae</taxon>
        <taxon>Mytilus</taxon>
    </lineage>
</organism>
<gene>
    <name evidence="1" type="ORF">MGAL_10B000992</name>
</gene>
<keyword evidence="2" id="KW-1185">Reference proteome</keyword>
<name>A0A8B6E149_MYTGA</name>
<evidence type="ECO:0000313" key="2">
    <source>
        <dbReference type="Proteomes" id="UP000596742"/>
    </source>
</evidence>
<feature type="non-terminal residue" evidence="1">
    <location>
        <position position="1"/>
    </location>
</feature>